<protein>
    <submittedName>
        <fullName evidence="1">Uncharacterized protein</fullName>
    </submittedName>
</protein>
<name>A0A6A4K3X4_APOLU</name>
<evidence type="ECO:0000313" key="2">
    <source>
        <dbReference type="Proteomes" id="UP000466442"/>
    </source>
</evidence>
<evidence type="ECO:0000313" key="1">
    <source>
        <dbReference type="EMBL" id="KAF6207783.1"/>
    </source>
</evidence>
<dbReference type="PANTHER" id="PTHR48190:SF2">
    <property type="entry name" value="PROGRAMMED CELL DEATH PROTEIN 7"/>
    <property type="match status" value="1"/>
</dbReference>
<dbReference type="Proteomes" id="UP000466442">
    <property type="component" value="Unassembled WGS sequence"/>
</dbReference>
<keyword evidence="2" id="KW-1185">Reference proteome</keyword>
<dbReference type="PANTHER" id="PTHR48190">
    <property type="entry name" value="PROGRAMMED CELL DEATH PROTEIN 7"/>
    <property type="match status" value="1"/>
</dbReference>
<dbReference type="Pfam" id="PF16021">
    <property type="entry name" value="PDCD7"/>
    <property type="match status" value="1"/>
</dbReference>
<dbReference type="OrthoDB" id="6628721at2759"/>
<dbReference type="EMBL" id="WIXP02000007">
    <property type="protein sequence ID" value="KAF6207783.1"/>
    <property type="molecule type" value="Genomic_DNA"/>
</dbReference>
<dbReference type="AlphaFoldDB" id="A0A6A4K3X4"/>
<proteinExistence type="predicted"/>
<organism evidence="1 2">
    <name type="scientific">Apolygus lucorum</name>
    <name type="common">Small green plant bug</name>
    <name type="synonym">Lygocoris lucorum</name>
    <dbReference type="NCBI Taxonomy" id="248454"/>
    <lineage>
        <taxon>Eukaryota</taxon>
        <taxon>Metazoa</taxon>
        <taxon>Ecdysozoa</taxon>
        <taxon>Arthropoda</taxon>
        <taxon>Hexapoda</taxon>
        <taxon>Insecta</taxon>
        <taxon>Pterygota</taxon>
        <taxon>Neoptera</taxon>
        <taxon>Paraneoptera</taxon>
        <taxon>Hemiptera</taxon>
        <taxon>Heteroptera</taxon>
        <taxon>Panheteroptera</taxon>
        <taxon>Cimicomorpha</taxon>
        <taxon>Miridae</taxon>
        <taxon>Mirini</taxon>
        <taxon>Apolygus</taxon>
    </lineage>
</organism>
<comment type="caution">
    <text evidence="1">The sequence shown here is derived from an EMBL/GenBank/DDBJ whole genome shotgun (WGS) entry which is preliminary data.</text>
</comment>
<reference evidence="1" key="1">
    <citation type="journal article" date="2021" name="Mol. Ecol. Resour.">
        <title>Apolygus lucorum genome provides insights into omnivorousness and mesophyll feeding.</title>
        <authorList>
            <person name="Liu Y."/>
            <person name="Liu H."/>
            <person name="Wang H."/>
            <person name="Huang T."/>
            <person name="Liu B."/>
            <person name="Yang B."/>
            <person name="Yin L."/>
            <person name="Li B."/>
            <person name="Zhang Y."/>
            <person name="Zhang S."/>
            <person name="Jiang F."/>
            <person name="Zhang X."/>
            <person name="Ren Y."/>
            <person name="Wang B."/>
            <person name="Wang S."/>
            <person name="Lu Y."/>
            <person name="Wu K."/>
            <person name="Fan W."/>
            <person name="Wang G."/>
        </authorList>
    </citation>
    <scope>NUCLEOTIDE SEQUENCE</scope>
    <source>
        <strain evidence="1">12Hb</strain>
    </source>
</reference>
<sequence length="387" mass="44633">MTFNPYFGDPSVNFSAPPFPGTLPVPFGLVVPPPSCYPGGPPQFPPDVAPNYRPTQQQEVFTEEELRALVSKYKLVQRSSAPKLNVSTISVLLSGYKRLLSSVERLWKYLEVTKKTLSAEDWTAKCKDLDRKKELMEEIEKQLSDPHFQVMVQKTVKRTRARRERIKRKNIEWKAVKKQLKANREEKHKKIDLWLEKMKDEVERAQRAEIVKKEADAVLSGVTQKKSEAKRILGLLNSLTKLRNAKLTQMASSSNHVSEEGTKSFNLVIDKLKNMWVKQLKEYNLEEQGLKVMLNDAEAERVNTEERTWRRTLNTWTETFFGGKMFDPLQAQPSEFDHFVAVRSDWDQYIKAEDAVLASNIPSGWVVPVKPSNSDWAQYCLRNNPYS</sequence>
<dbReference type="InterPro" id="IPR052831">
    <property type="entry name" value="Apoptosis_promoter"/>
</dbReference>
<gene>
    <name evidence="1" type="ORF">GE061_016231</name>
</gene>
<dbReference type="InterPro" id="IPR031974">
    <property type="entry name" value="PDCD7"/>
</dbReference>
<dbReference type="GO" id="GO:0005689">
    <property type="term" value="C:U12-type spliceosomal complex"/>
    <property type="evidence" value="ECO:0007669"/>
    <property type="project" value="TreeGrafter"/>
</dbReference>
<accession>A0A6A4K3X4</accession>